<gene>
    <name evidence="4" type="ORF">ACG00Y_10785</name>
</gene>
<feature type="domain" description="CMP/dCMP-type deaminase" evidence="3">
    <location>
        <begin position="7"/>
        <end position="119"/>
    </location>
</feature>
<dbReference type="PROSITE" id="PS51747">
    <property type="entry name" value="CYT_DCMP_DEAMINASES_2"/>
    <property type="match status" value="1"/>
</dbReference>
<dbReference type="EC" id="3.5.4.33" evidence="4"/>
<dbReference type="Pfam" id="PF00383">
    <property type="entry name" value="dCMP_cyt_deam_1"/>
    <property type="match status" value="1"/>
</dbReference>
<accession>A0ABW7F537</accession>
<reference evidence="4 5" key="1">
    <citation type="submission" date="2024-08" db="EMBL/GenBank/DDBJ databases">
        <authorList>
            <person name="Lu H."/>
        </authorList>
    </citation>
    <scope>NUCLEOTIDE SEQUENCE [LARGE SCALE GENOMIC DNA]</scope>
    <source>
        <strain evidence="4 5">LYH14W</strain>
    </source>
</reference>
<sequence>MSESLNDTDALYLRRAIELSAQAGKRGNRPFGAVIVAGSGAVLGEARNDNTETGDCTRHAEVNALSAASQAHPRAAFVGATMYASGEPCVMCAGAIFWSGIRRVVFGIDAVSLRSFRALQAGADDLEMSCRDVFKTTSQTFEVLGPALADEATAPHTAFWQR</sequence>
<dbReference type="InterPro" id="IPR016192">
    <property type="entry name" value="APOBEC/CMP_deaminase_Zn-bd"/>
</dbReference>
<dbReference type="PROSITE" id="PS00903">
    <property type="entry name" value="CYT_DCMP_DEAMINASES_1"/>
    <property type="match status" value="1"/>
</dbReference>
<dbReference type="RefSeq" id="WP_394478651.1">
    <property type="nucleotide sequence ID" value="NZ_JBIGHV010000004.1"/>
</dbReference>
<keyword evidence="5" id="KW-1185">Reference proteome</keyword>
<dbReference type="Proteomes" id="UP001606210">
    <property type="component" value="Unassembled WGS sequence"/>
</dbReference>
<keyword evidence="4" id="KW-0378">Hydrolase</keyword>
<dbReference type="SUPFAM" id="SSF53927">
    <property type="entry name" value="Cytidine deaminase-like"/>
    <property type="match status" value="1"/>
</dbReference>
<evidence type="ECO:0000313" key="5">
    <source>
        <dbReference type="Proteomes" id="UP001606210"/>
    </source>
</evidence>
<name>A0ABW7F537_9BURK</name>
<organism evidence="4 5">
    <name type="scientific">Pelomonas parva</name>
    <dbReference type="NCBI Taxonomy" id="3299032"/>
    <lineage>
        <taxon>Bacteria</taxon>
        <taxon>Pseudomonadati</taxon>
        <taxon>Pseudomonadota</taxon>
        <taxon>Betaproteobacteria</taxon>
        <taxon>Burkholderiales</taxon>
        <taxon>Sphaerotilaceae</taxon>
        <taxon>Roseateles</taxon>
    </lineage>
</organism>
<keyword evidence="1" id="KW-0479">Metal-binding</keyword>
<dbReference type="Gene3D" id="3.40.140.10">
    <property type="entry name" value="Cytidine Deaminase, domain 2"/>
    <property type="match status" value="1"/>
</dbReference>
<protein>
    <submittedName>
        <fullName evidence="4">Nucleoside deaminase</fullName>
        <ecNumber evidence="4">3.5.4.33</ecNumber>
    </submittedName>
</protein>
<dbReference type="InterPro" id="IPR016193">
    <property type="entry name" value="Cytidine_deaminase-like"/>
</dbReference>
<dbReference type="CDD" id="cd01285">
    <property type="entry name" value="nucleoside_deaminase"/>
    <property type="match status" value="1"/>
</dbReference>
<dbReference type="GO" id="GO:0052717">
    <property type="term" value="F:tRNA-specific adenosine-34 deaminase activity"/>
    <property type="evidence" value="ECO:0007669"/>
    <property type="project" value="UniProtKB-EC"/>
</dbReference>
<comment type="caution">
    <text evidence="4">The sequence shown here is derived from an EMBL/GenBank/DDBJ whole genome shotgun (WGS) entry which is preliminary data.</text>
</comment>
<evidence type="ECO:0000313" key="4">
    <source>
        <dbReference type="EMBL" id="MFG6430403.1"/>
    </source>
</evidence>
<evidence type="ECO:0000256" key="1">
    <source>
        <dbReference type="ARBA" id="ARBA00022723"/>
    </source>
</evidence>
<keyword evidence="2" id="KW-0862">Zinc</keyword>
<dbReference type="EMBL" id="JBIGHV010000004">
    <property type="protein sequence ID" value="MFG6430403.1"/>
    <property type="molecule type" value="Genomic_DNA"/>
</dbReference>
<dbReference type="PANTHER" id="PTHR11079">
    <property type="entry name" value="CYTOSINE DEAMINASE FAMILY MEMBER"/>
    <property type="match status" value="1"/>
</dbReference>
<evidence type="ECO:0000256" key="2">
    <source>
        <dbReference type="ARBA" id="ARBA00022833"/>
    </source>
</evidence>
<dbReference type="InterPro" id="IPR002125">
    <property type="entry name" value="CMP_dCMP_dom"/>
</dbReference>
<proteinExistence type="predicted"/>
<dbReference type="PANTHER" id="PTHR11079:SF179">
    <property type="entry name" value="TRNA(ADENINE(34)) DEAMINASE, CHLOROPLASTIC"/>
    <property type="match status" value="1"/>
</dbReference>
<evidence type="ECO:0000259" key="3">
    <source>
        <dbReference type="PROSITE" id="PS51747"/>
    </source>
</evidence>